<evidence type="ECO:0000256" key="7">
    <source>
        <dbReference type="RuleBase" id="RU368071"/>
    </source>
</evidence>
<evidence type="ECO:0000256" key="5">
    <source>
        <dbReference type="ARBA" id="ARBA00048353"/>
    </source>
</evidence>
<sequence length="267" mass="30205">MLARKIYQFSTRRTMPVLAGINSKVLKNGDSEPSPPPAGIYRIYNMRFCPWAQRALIYASVKNVPSEVINIHLKEKPDWYFSKHYKGQVPALELDEGKKHVIESAHIPEYLDDLFPESRILPSDPYEKVQQKLLLERLAAVAPAFYAAAQAANNPEGRDEKYAALVKAFEDAEKLLTGDFFSGKAKPGFADYLIFPNYQRVFWLSHILPNSPFSSESFPGPNFPKLAKWYRTLDSIPEVAAASQPTEMGVGFFNDYLKGTPNYDYGL</sequence>
<comment type="catalytic activity">
    <reaction evidence="6 7">
        <text>L-dehydroascorbate + 2 glutathione = glutathione disulfide + L-ascorbate</text>
        <dbReference type="Rhea" id="RHEA:24424"/>
        <dbReference type="ChEBI" id="CHEBI:38290"/>
        <dbReference type="ChEBI" id="CHEBI:57925"/>
        <dbReference type="ChEBI" id="CHEBI:58297"/>
        <dbReference type="ChEBI" id="CHEBI:58539"/>
        <dbReference type="EC" id="1.8.5.1"/>
    </reaction>
</comment>
<dbReference type="GO" id="GO:0045174">
    <property type="term" value="F:glutathione dehydrogenase (ascorbate) activity"/>
    <property type="evidence" value="ECO:0007669"/>
    <property type="project" value="UniProtKB-UniRule"/>
</dbReference>
<dbReference type="PANTHER" id="PTHR43968">
    <property type="match status" value="1"/>
</dbReference>
<feature type="domain" description="GST C-terminal" evidence="9">
    <location>
        <begin position="124"/>
        <end position="252"/>
    </location>
</feature>
<dbReference type="EC" id="2.5.1.18" evidence="7"/>
<feature type="domain" description="GST N-terminal" evidence="8">
    <location>
        <begin position="39"/>
        <end position="119"/>
    </location>
</feature>
<name>A0AAE9DBK1_CAEBR</name>
<dbReference type="SUPFAM" id="SSF47616">
    <property type="entry name" value="GST C-terminal domain-like"/>
    <property type="match status" value="1"/>
</dbReference>
<dbReference type="EC" id="1.20.4.2" evidence="7"/>
<dbReference type="InterPro" id="IPR004045">
    <property type="entry name" value="Glutathione_S-Trfase_N"/>
</dbReference>
<dbReference type="SUPFAM" id="SSF52833">
    <property type="entry name" value="Thioredoxin-like"/>
    <property type="match status" value="1"/>
</dbReference>
<protein>
    <recommendedName>
        <fullName evidence="7">Glutathione S-transferase omega</fullName>
        <shortName evidence="7">GSTO</shortName>
        <ecNumber evidence="7">1.20.4.2</ecNumber>
        <ecNumber evidence="7">1.8.5.1</ecNumber>
        <ecNumber evidence="7">2.5.1.18</ecNumber>
    </recommendedName>
    <alternativeName>
        <fullName evidence="7">Glutathione-dependent dehydroascorbate reductase</fullName>
    </alternativeName>
    <alternativeName>
        <fullName evidence="7">Monomethylarsonic acid reductase</fullName>
    </alternativeName>
</protein>
<reference evidence="10 11" key="1">
    <citation type="submission" date="2022-05" db="EMBL/GenBank/DDBJ databases">
        <title>Chromosome-level reference genomes for two strains of Caenorhabditis briggsae: an improved platform for comparative genomics.</title>
        <authorList>
            <person name="Stevens L."/>
            <person name="Andersen E.C."/>
        </authorList>
    </citation>
    <scope>NUCLEOTIDE SEQUENCE [LARGE SCALE GENOMIC DNA]</scope>
    <source>
        <strain evidence="10">QX1410_ONT</strain>
        <tissue evidence="10">Whole-organism</tissue>
    </source>
</reference>
<dbReference type="FunFam" id="3.40.30.10:FF:000123">
    <property type="entry name" value="Glutathione transferase o1"/>
    <property type="match status" value="1"/>
</dbReference>
<proteinExistence type="inferred from homology"/>
<evidence type="ECO:0000256" key="1">
    <source>
        <dbReference type="ARBA" id="ARBA00011067"/>
    </source>
</evidence>
<evidence type="ECO:0000256" key="6">
    <source>
        <dbReference type="ARBA" id="ARBA00049544"/>
    </source>
</evidence>
<dbReference type="PRINTS" id="PR01625">
    <property type="entry name" value="GSTRNSFRASEO"/>
</dbReference>
<dbReference type="GO" id="GO:0005737">
    <property type="term" value="C:cytoplasm"/>
    <property type="evidence" value="ECO:0007669"/>
    <property type="project" value="InterPro"/>
</dbReference>
<dbReference type="Proteomes" id="UP000827892">
    <property type="component" value="Chromosome III"/>
</dbReference>
<dbReference type="Gene3D" id="1.20.1050.10">
    <property type="match status" value="1"/>
</dbReference>
<dbReference type="InterPro" id="IPR036249">
    <property type="entry name" value="Thioredoxin-like_sf"/>
</dbReference>
<evidence type="ECO:0000313" key="10">
    <source>
        <dbReference type="EMBL" id="ULU00593.1"/>
    </source>
</evidence>
<accession>A0AAE9DBK1</accession>
<evidence type="ECO:0000256" key="2">
    <source>
        <dbReference type="ARBA" id="ARBA00022679"/>
    </source>
</evidence>
<dbReference type="EMBL" id="CP090893">
    <property type="protein sequence ID" value="ULU00593.1"/>
    <property type="molecule type" value="Genomic_DNA"/>
</dbReference>
<dbReference type="InterPro" id="IPR036282">
    <property type="entry name" value="Glutathione-S-Trfase_C_sf"/>
</dbReference>
<keyword evidence="2 7" id="KW-0808">Transferase</keyword>
<dbReference type="Pfam" id="PF13417">
    <property type="entry name" value="GST_N_3"/>
    <property type="match status" value="1"/>
</dbReference>
<comment type="similarity">
    <text evidence="1 7">Belongs to the GST superfamily. Omega family.</text>
</comment>
<comment type="catalytic activity">
    <reaction evidence="5 7">
        <text>methylarsonate + 2 glutathione + H(+) = methylarsonous acid + glutathione disulfide + H2O</text>
        <dbReference type="Rhea" id="RHEA:15969"/>
        <dbReference type="ChEBI" id="CHEBI:15377"/>
        <dbReference type="ChEBI" id="CHEBI:15378"/>
        <dbReference type="ChEBI" id="CHEBI:17826"/>
        <dbReference type="ChEBI" id="CHEBI:33409"/>
        <dbReference type="ChEBI" id="CHEBI:57925"/>
        <dbReference type="ChEBI" id="CHEBI:58297"/>
        <dbReference type="EC" id="1.20.4.2"/>
    </reaction>
</comment>
<evidence type="ECO:0000259" key="9">
    <source>
        <dbReference type="PROSITE" id="PS50405"/>
    </source>
</evidence>
<dbReference type="FunFam" id="1.20.1050.10:FF:000009">
    <property type="entry name" value="Glutathione S-transferase omega-1"/>
    <property type="match status" value="1"/>
</dbReference>
<dbReference type="SFLD" id="SFLDG00358">
    <property type="entry name" value="Main_(cytGST)"/>
    <property type="match status" value="1"/>
</dbReference>
<dbReference type="InterPro" id="IPR010987">
    <property type="entry name" value="Glutathione-S-Trfase_C-like"/>
</dbReference>
<dbReference type="CDD" id="cd03055">
    <property type="entry name" value="GST_N_Omega"/>
    <property type="match status" value="1"/>
</dbReference>
<dbReference type="InterPro" id="IPR050983">
    <property type="entry name" value="GST_Omega/HSP26"/>
</dbReference>
<dbReference type="EC" id="1.8.5.1" evidence="7"/>
<dbReference type="PANTHER" id="PTHR43968:SF12">
    <property type="entry name" value="GLUTATHIONE S-TRANSFERASE OMEGA-RELATED"/>
    <property type="match status" value="1"/>
</dbReference>
<evidence type="ECO:0000256" key="3">
    <source>
        <dbReference type="ARBA" id="ARBA00023002"/>
    </source>
</evidence>
<evidence type="ECO:0000256" key="4">
    <source>
        <dbReference type="ARBA" id="ARBA00047960"/>
    </source>
</evidence>
<dbReference type="PROSITE" id="PS50404">
    <property type="entry name" value="GST_NTER"/>
    <property type="match status" value="1"/>
</dbReference>
<dbReference type="InterPro" id="IPR005442">
    <property type="entry name" value="GST_omega"/>
</dbReference>
<dbReference type="GO" id="GO:0006749">
    <property type="term" value="P:glutathione metabolic process"/>
    <property type="evidence" value="ECO:0007669"/>
    <property type="project" value="UniProtKB-UniRule"/>
</dbReference>
<dbReference type="GO" id="GO:0004364">
    <property type="term" value="F:glutathione transferase activity"/>
    <property type="evidence" value="ECO:0007669"/>
    <property type="project" value="UniProtKB-UniRule"/>
</dbReference>
<dbReference type="Gene3D" id="3.40.30.10">
    <property type="entry name" value="Glutaredoxin"/>
    <property type="match status" value="1"/>
</dbReference>
<evidence type="ECO:0000313" key="11">
    <source>
        <dbReference type="Proteomes" id="UP000827892"/>
    </source>
</evidence>
<dbReference type="SFLD" id="SFLDS00019">
    <property type="entry name" value="Glutathione_Transferase_(cytos"/>
    <property type="match status" value="1"/>
</dbReference>
<dbReference type="GO" id="GO:0050610">
    <property type="term" value="F:methylarsonate reductase activity"/>
    <property type="evidence" value="ECO:0007669"/>
    <property type="project" value="UniProtKB-UniRule"/>
</dbReference>
<dbReference type="InterPro" id="IPR040079">
    <property type="entry name" value="Glutathione_S-Trfase"/>
</dbReference>
<comment type="function">
    <text evidence="7">Exhibits glutathione-dependent thiol transferase activity. Has high dehydroascorbate reductase activity and may contribute to the recycling of ascorbic acid. Participates in the biotransformation of inorganic arsenic and reduces monomethylarsonic acid (MMA).</text>
</comment>
<dbReference type="AlphaFoldDB" id="A0AAE9DBK1"/>
<comment type="catalytic activity">
    <reaction evidence="4 7">
        <text>RX + glutathione = an S-substituted glutathione + a halide anion + H(+)</text>
        <dbReference type="Rhea" id="RHEA:16437"/>
        <dbReference type="ChEBI" id="CHEBI:15378"/>
        <dbReference type="ChEBI" id="CHEBI:16042"/>
        <dbReference type="ChEBI" id="CHEBI:17792"/>
        <dbReference type="ChEBI" id="CHEBI:57925"/>
        <dbReference type="ChEBI" id="CHEBI:90779"/>
        <dbReference type="EC" id="2.5.1.18"/>
    </reaction>
</comment>
<keyword evidence="3 7" id="KW-0560">Oxidoreductase</keyword>
<gene>
    <name evidence="10" type="ORF">L3Y34_001211</name>
</gene>
<evidence type="ECO:0000259" key="8">
    <source>
        <dbReference type="PROSITE" id="PS50404"/>
    </source>
</evidence>
<dbReference type="PROSITE" id="PS50405">
    <property type="entry name" value="GST_CTER"/>
    <property type="match status" value="1"/>
</dbReference>
<organism evidence="10 11">
    <name type="scientific">Caenorhabditis briggsae</name>
    <dbReference type="NCBI Taxonomy" id="6238"/>
    <lineage>
        <taxon>Eukaryota</taxon>
        <taxon>Metazoa</taxon>
        <taxon>Ecdysozoa</taxon>
        <taxon>Nematoda</taxon>
        <taxon>Chromadorea</taxon>
        <taxon>Rhabditida</taxon>
        <taxon>Rhabditina</taxon>
        <taxon>Rhabditomorpha</taxon>
        <taxon>Rhabditoidea</taxon>
        <taxon>Rhabditidae</taxon>
        <taxon>Peloderinae</taxon>
        <taxon>Caenorhabditis</taxon>
    </lineage>
</organism>